<gene>
    <name evidence="1" type="ORF">H1P_4590007</name>
</gene>
<accession>A0A563VYM9</accession>
<dbReference type="AlphaFoldDB" id="A0A563VYM9"/>
<name>A0A563VYM9_9CYAN</name>
<evidence type="ECO:0000313" key="2">
    <source>
        <dbReference type="Proteomes" id="UP000320055"/>
    </source>
</evidence>
<protein>
    <submittedName>
        <fullName evidence="1">Uncharacterized protein</fullName>
    </submittedName>
</protein>
<evidence type="ECO:0000313" key="1">
    <source>
        <dbReference type="EMBL" id="VEP16505.1"/>
    </source>
</evidence>
<keyword evidence="2" id="KW-1185">Reference proteome</keyword>
<organism evidence="1 2">
    <name type="scientific">Hyella patelloides LEGE 07179</name>
    <dbReference type="NCBI Taxonomy" id="945734"/>
    <lineage>
        <taxon>Bacteria</taxon>
        <taxon>Bacillati</taxon>
        <taxon>Cyanobacteriota</taxon>
        <taxon>Cyanophyceae</taxon>
        <taxon>Pleurocapsales</taxon>
        <taxon>Hyellaceae</taxon>
        <taxon>Hyella</taxon>
    </lineage>
</organism>
<reference evidence="1 2" key="1">
    <citation type="submission" date="2019-01" db="EMBL/GenBank/DDBJ databases">
        <authorList>
            <person name="Brito A."/>
        </authorList>
    </citation>
    <scope>NUCLEOTIDE SEQUENCE [LARGE SCALE GENOMIC DNA]</scope>
    <source>
        <strain evidence="1">1</strain>
    </source>
</reference>
<dbReference type="EMBL" id="CAACVJ010000400">
    <property type="protein sequence ID" value="VEP16505.1"/>
    <property type="molecule type" value="Genomic_DNA"/>
</dbReference>
<sequence>MHLPLVVYKIENTKRKIAIAFILADETIAFPQKKSRLKS</sequence>
<dbReference type="Proteomes" id="UP000320055">
    <property type="component" value="Unassembled WGS sequence"/>
</dbReference>
<proteinExistence type="predicted"/>